<evidence type="ECO:0000313" key="2">
    <source>
        <dbReference type="Proteomes" id="UP000005384"/>
    </source>
</evidence>
<feature type="non-terminal residue" evidence="1">
    <location>
        <position position="105"/>
    </location>
</feature>
<organism evidence="1 2">
    <name type="scientific">Hungatella hathewayi WAL-18680</name>
    <dbReference type="NCBI Taxonomy" id="742737"/>
    <lineage>
        <taxon>Bacteria</taxon>
        <taxon>Bacillati</taxon>
        <taxon>Bacillota</taxon>
        <taxon>Clostridia</taxon>
        <taxon>Lachnospirales</taxon>
        <taxon>Lachnospiraceae</taxon>
        <taxon>Hungatella</taxon>
    </lineage>
</organism>
<protein>
    <submittedName>
        <fullName evidence="1">Uncharacterized protein</fullName>
    </submittedName>
</protein>
<reference evidence="1 2" key="1">
    <citation type="submission" date="2011-08" db="EMBL/GenBank/DDBJ databases">
        <title>The Genome Sequence of Clostridium hathewayi WAL-18680.</title>
        <authorList>
            <consortium name="The Broad Institute Genome Sequencing Platform"/>
            <person name="Earl A."/>
            <person name="Ward D."/>
            <person name="Feldgarden M."/>
            <person name="Gevers D."/>
            <person name="Finegold S.M."/>
            <person name="Summanen P.H."/>
            <person name="Molitoris D.R."/>
            <person name="Song M."/>
            <person name="Daigneault M."/>
            <person name="Allen-Vercoe E."/>
            <person name="Young S.K."/>
            <person name="Zeng Q."/>
            <person name="Gargeya S."/>
            <person name="Fitzgerald M."/>
            <person name="Haas B."/>
            <person name="Abouelleil A."/>
            <person name="Alvarado L."/>
            <person name="Arachchi H.M."/>
            <person name="Berlin A."/>
            <person name="Brown A."/>
            <person name="Chapman S.B."/>
            <person name="Chen Z."/>
            <person name="Dunbar C."/>
            <person name="Freedman E."/>
            <person name="Gearin G."/>
            <person name="Gellesch M."/>
            <person name="Goldberg J."/>
            <person name="Griggs A."/>
            <person name="Gujja S."/>
            <person name="Heiman D."/>
            <person name="Howarth C."/>
            <person name="Larson L."/>
            <person name="Lui A."/>
            <person name="MacDonald P.J.P."/>
            <person name="Montmayeur A."/>
            <person name="Murphy C."/>
            <person name="Neiman D."/>
            <person name="Pearson M."/>
            <person name="Priest M."/>
            <person name="Roberts A."/>
            <person name="Saif S."/>
            <person name="Shea T."/>
            <person name="Shenoy N."/>
            <person name="Sisk P."/>
            <person name="Stolte C."/>
            <person name="Sykes S."/>
            <person name="Wortman J."/>
            <person name="Nusbaum C."/>
            <person name="Birren B."/>
        </authorList>
    </citation>
    <scope>NUCLEOTIDE SEQUENCE [LARGE SCALE GENOMIC DNA]</scope>
    <source>
        <strain evidence="1 2">WAL-18680</strain>
    </source>
</reference>
<proteinExistence type="predicted"/>
<accession>G5IDQ1</accession>
<evidence type="ECO:0000313" key="1">
    <source>
        <dbReference type="EMBL" id="EHI60397.1"/>
    </source>
</evidence>
<dbReference type="Proteomes" id="UP000005384">
    <property type="component" value="Unassembled WGS sequence"/>
</dbReference>
<name>G5IDQ1_9FIRM</name>
<dbReference type="EMBL" id="ADLN01000024">
    <property type="protein sequence ID" value="EHI60397.1"/>
    <property type="molecule type" value="Genomic_DNA"/>
</dbReference>
<keyword evidence="2" id="KW-1185">Reference proteome</keyword>
<comment type="caution">
    <text evidence="1">The sequence shown here is derived from an EMBL/GenBank/DDBJ whole genome shotgun (WGS) entry which is preliminary data.</text>
</comment>
<dbReference type="AlphaFoldDB" id="G5IDQ1"/>
<gene>
    <name evidence="1" type="ORF">HMPREF9473_01628</name>
</gene>
<dbReference type="HOGENOM" id="CLU_2474151_0_0_9"/>
<sequence length="105" mass="11866">MSHFRLHTKSKGIRRQNVLIMGIICVLAAAAAGYGIHSMGTARAKSRETVLIYTEEELEQYLLDRESEEYNLNGRYRLEADLELGWLKESIGSNLEPFTGTFDGN</sequence>